<proteinExistence type="predicted"/>
<dbReference type="EMBL" id="JAFEMO010000006">
    <property type="protein sequence ID" value="KAH7569593.1"/>
    <property type="molecule type" value="Genomic_DNA"/>
</dbReference>
<organism evidence="2 3">
    <name type="scientific">Xanthoceras sorbifolium</name>
    <dbReference type="NCBI Taxonomy" id="99658"/>
    <lineage>
        <taxon>Eukaryota</taxon>
        <taxon>Viridiplantae</taxon>
        <taxon>Streptophyta</taxon>
        <taxon>Embryophyta</taxon>
        <taxon>Tracheophyta</taxon>
        <taxon>Spermatophyta</taxon>
        <taxon>Magnoliopsida</taxon>
        <taxon>eudicotyledons</taxon>
        <taxon>Gunneridae</taxon>
        <taxon>Pentapetalae</taxon>
        <taxon>rosids</taxon>
        <taxon>malvids</taxon>
        <taxon>Sapindales</taxon>
        <taxon>Sapindaceae</taxon>
        <taxon>Xanthoceroideae</taxon>
        <taxon>Xanthoceras</taxon>
    </lineage>
</organism>
<keyword evidence="3" id="KW-1185">Reference proteome</keyword>
<comment type="caution">
    <text evidence="2">The sequence shown here is derived from an EMBL/GenBank/DDBJ whole genome shotgun (WGS) entry which is preliminary data.</text>
</comment>
<reference evidence="2 3" key="1">
    <citation type="submission" date="2021-02" db="EMBL/GenBank/DDBJ databases">
        <title>Plant Genome Project.</title>
        <authorList>
            <person name="Zhang R.-G."/>
        </authorList>
    </citation>
    <scope>NUCLEOTIDE SEQUENCE [LARGE SCALE GENOMIC DNA]</scope>
    <source>
        <tissue evidence="2">Leaves</tissue>
    </source>
</reference>
<dbReference type="Proteomes" id="UP000827721">
    <property type="component" value="Unassembled WGS sequence"/>
</dbReference>
<protein>
    <submittedName>
        <fullName evidence="2">Uncharacterized protein</fullName>
    </submittedName>
</protein>
<evidence type="ECO:0000256" key="1">
    <source>
        <dbReference type="SAM" id="MobiDB-lite"/>
    </source>
</evidence>
<name>A0ABQ8HYZ4_9ROSI</name>
<feature type="compositionally biased region" description="Polar residues" evidence="1">
    <location>
        <begin position="16"/>
        <end position="36"/>
    </location>
</feature>
<sequence length="313" mass="34606">MDVTDLLPQGVDIPSSEGTMQRPNPPQDITGNGRTDGTLSGVRVGVHDDILFTPPFSADITLHDQTLYTSGGDNLPTPCTFPHLHTTTPHTGAGVGTSVRTSDMVSTKKIAPHIGPDVDASVRTSEMTLNIIAPHTDPNIDESVRTSEMSFSLHTSTEHPQTQAIVVFRKPTVLKKDRVDDDFVHQTPITTASHTSPDVDASVRMSEMPSFSHTSVASPHAKAIVVHKERVDVPRHDIDSLSLSLYYEFTADDTRRKDVGFIEHVGGQWFKNLALKGNWMEDTTQMFNIYKEKYQSDIDVVVPRTFFPFNNID</sequence>
<feature type="region of interest" description="Disordered" evidence="1">
    <location>
        <begin position="1"/>
        <end position="36"/>
    </location>
</feature>
<evidence type="ECO:0000313" key="3">
    <source>
        <dbReference type="Proteomes" id="UP000827721"/>
    </source>
</evidence>
<evidence type="ECO:0000313" key="2">
    <source>
        <dbReference type="EMBL" id="KAH7569593.1"/>
    </source>
</evidence>
<gene>
    <name evidence="2" type="ORF">JRO89_XS06G0201300</name>
</gene>
<accession>A0ABQ8HYZ4</accession>